<sequence>MPKQKLEFKSQESKENSPKLHLEKAVMQKIKSGQVKMRPRMHFVVGPLFMGAGLAGVITLAVFFVNIASFKLRTLGSFGYLWFGQYGIRPFLATFPWAAFVVAICGLVIGISLLRRYDISYKKSFVGLILGLTAVVLTVGWLMDLTGINERFERFGHMRGLYQEEFAGNDWIMGEVIAAEKDQLQIETPNGNQATIQWNDKTLLPFGSDFKVGDKIRAVGKWSSNTTFKAIGIGRGGMHWQRGERGNGMFRGGRDSN</sequence>
<gene>
    <name evidence="2" type="ORF">UX78_C0010G0039</name>
</gene>
<organism evidence="2 3">
    <name type="scientific">Candidatus Amesbacteria bacterium GW2011_GWA2_47_11</name>
    <dbReference type="NCBI Taxonomy" id="1618357"/>
    <lineage>
        <taxon>Bacteria</taxon>
        <taxon>Candidatus Amesiibacteriota</taxon>
    </lineage>
</organism>
<evidence type="ECO:0000256" key="1">
    <source>
        <dbReference type="SAM" id="Phobius"/>
    </source>
</evidence>
<protein>
    <submittedName>
        <fullName evidence="2">Uncharacterized protein</fullName>
    </submittedName>
</protein>
<comment type="caution">
    <text evidence="2">The sequence shown here is derived from an EMBL/GenBank/DDBJ whole genome shotgun (WGS) entry which is preliminary data.</text>
</comment>
<proteinExistence type="predicted"/>
<feature type="transmembrane region" description="Helical" evidence="1">
    <location>
        <begin position="125"/>
        <end position="143"/>
    </location>
</feature>
<feature type="transmembrane region" description="Helical" evidence="1">
    <location>
        <begin position="88"/>
        <end position="113"/>
    </location>
</feature>
<dbReference type="EMBL" id="LCNM01000010">
    <property type="protein sequence ID" value="KKU56321.1"/>
    <property type="molecule type" value="Genomic_DNA"/>
</dbReference>
<keyword evidence="1" id="KW-1133">Transmembrane helix</keyword>
<accession>A0A0G1RGQ5</accession>
<name>A0A0G1RGQ5_9BACT</name>
<dbReference type="Proteomes" id="UP000034607">
    <property type="component" value="Unassembled WGS sequence"/>
</dbReference>
<reference evidence="2 3" key="1">
    <citation type="journal article" date="2015" name="Nature">
        <title>rRNA introns, odd ribosomes, and small enigmatic genomes across a large radiation of phyla.</title>
        <authorList>
            <person name="Brown C.T."/>
            <person name="Hug L.A."/>
            <person name="Thomas B.C."/>
            <person name="Sharon I."/>
            <person name="Castelle C.J."/>
            <person name="Singh A."/>
            <person name="Wilkins M.J."/>
            <person name="Williams K.H."/>
            <person name="Banfield J.F."/>
        </authorList>
    </citation>
    <scope>NUCLEOTIDE SEQUENCE [LARGE SCALE GENOMIC DNA]</scope>
</reference>
<dbReference type="AlphaFoldDB" id="A0A0G1RGQ5"/>
<keyword evidence="1" id="KW-0812">Transmembrane</keyword>
<evidence type="ECO:0000313" key="2">
    <source>
        <dbReference type="EMBL" id="KKU56321.1"/>
    </source>
</evidence>
<feature type="transmembrane region" description="Helical" evidence="1">
    <location>
        <begin position="43"/>
        <end position="68"/>
    </location>
</feature>
<keyword evidence="1" id="KW-0472">Membrane</keyword>
<evidence type="ECO:0000313" key="3">
    <source>
        <dbReference type="Proteomes" id="UP000034607"/>
    </source>
</evidence>